<reference evidence="4 5" key="1">
    <citation type="submission" date="2019-03" db="EMBL/GenBank/DDBJ databases">
        <authorList>
            <person name="Gaulin E."/>
            <person name="Dumas B."/>
        </authorList>
    </citation>
    <scope>NUCLEOTIDE SEQUENCE [LARGE SCALE GENOMIC DNA]</scope>
    <source>
        <strain evidence="4">CBS 568.67</strain>
    </source>
</reference>
<dbReference type="InterPro" id="IPR002048">
    <property type="entry name" value="EF_hand_dom"/>
</dbReference>
<dbReference type="OrthoDB" id="62240at2759"/>
<evidence type="ECO:0000259" key="2">
    <source>
        <dbReference type="PROSITE" id="PS50222"/>
    </source>
</evidence>
<name>A0A485LHC7_9STRA</name>
<evidence type="ECO:0000313" key="4">
    <source>
        <dbReference type="EMBL" id="VFT97500.1"/>
    </source>
</evidence>
<dbReference type="SUPFAM" id="SSF47473">
    <property type="entry name" value="EF-hand"/>
    <property type="match status" value="1"/>
</dbReference>
<dbReference type="PROSITE" id="PS00018">
    <property type="entry name" value="EF_HAND_1"/>
    <property type="match status" value="1"/>
</dbReference>
<feature type="domain" description="EF-hand" evidence="2">
    <location>
        <begin position="209"/>
        <end position="244"/>
    </location>
</feature>
<evidence type="ECO:0000256" key="1">
    <source>
        <dbReference type="ARBA" id="ARBA00022837"/>
    </source>
</evidence>
<proteinExistence type="predicted"/>
<protein>
    <submittedName>
        <fullName evidence="4">Aste57867_20821 protein</fullName>
    </submittedName>
</protein>
<dbReference type="AlphaFoldDB" id="A0A485LHC7"/>
<keyword evidence="1" id="KW-0106">Calcium</keyword>
<keyword evidence="5" id="KW-1185">Reference proteome</keyword>
<dbReference type="InterPro" id="IPR018247">
    <property type="entry name" value="EF_Hand_1_Ca_BS"/>
</dbReference>
<gene>
    <name evidence="4" type="primary">Aste57867_20821</name>
    <name evidence="3" type="ORF">As57867_020753</name>
    <name evidence="4" type="ORF">ASTE57867_20821</name>
</gene>
<dbReference type="GO" id="GO:0005509">
    <property type="term" value="F:calcium ion binding"/>
    <property type="evidence" value="ECO:0007669"/>
    <property type="project" value="InterPro"/>
</dbReference>
<dbReference type="InterPro" id="IPR011992">
    <property type="entry name" value="EF-hand-dom_pair"/>
</dbReference>
<evidence type="ECO:0000313" key="5">
    <source>
        <dbReference type="Proteomes" id="UP000332933"/>
    </source>
</evidence>
<evidence type="ECO:0000313" key="3">
    <source>
        <dbReference type="EMBL" id="KAF0687440.1"/>
    </source>
</evidence>
<accession>A0A485LHC7</accession>
<dbReference type="EMBL" id="CAADRA010006940">
    <property type="protein sequence ID" value="VFT97500.1"/>
    <property type="molecule type" value="Genomic_DNA"/>
</dbReference>
<dbReference type="Proteomes" id="UP000332933">
    <property type="component" value="Unassembled WGS sequence"/>
</dbReference>
<dbReference type="EMBL" id="VJMH01006914">
    <property type="protein sequence ID" value="KAF0687440.1"/>
    <property type="molecule type" value="Genomic_DNA"/>
</dbReference>
<sequence length="257" mass="29746">MLEKTIEYCIRHEKYDILSTMLEFHGISRPTNDVSVGFAPCENKLTLTRLGNEITCFAGYLVQRQDYSYSWASFMDVTHPVDVKVRLSCLESILKDEKFASYSQELLRALAFGKDKHGRAGINITDAATRKYLNDRLYYCGRYEIFDDPPVHVSNTAVVVMAYDHGISAQLFEKYKNDHCTLDVNGFIKCNKILGRMILKIETKKDKKLEDEKWHAEFQLWDKDSNGSLCEVEFLRYCAQHFGKKLKVAMKFMKNGD</sequence>
<organism evidence="4 5">
    <name type="scientific">Aphanomyces stellatus</name>
    <dbReference type="NCBI Taxonomy" id="120398"/>
    <lineage>
        <taxon>Eukaryota</taxon>
        <taxon>Sar</taxon>
        <taxon>Stramenopiles</taxon>
        <taxon>Oomycota</taxon>
        <taxon>Saprolegniomycetes</taxon>
        <taxon>Saprolegniales</taxon>
        <taxon>Verrucalvaceae</taxon>
        <taxon>Aphanomyces</taxon>
    </lineage>
</organism>
<reference evidence="3" key="2">
    <citation type="submission" date="2019-06" db="EMBL/GenBank/DDBJ databases">
        <title>Genomics analysis of Aphanomyces spp. identifies a new class of oomycete effector associated with host adaptation.</title>
        <authorList>
            <person name="Gaulin E."/>
        </authorList>
    </citation>
    <scope>NUCLEOTIDE SEQUENCE</scope>
    <source>
        <strain evidence="3">CBS 578.67</strain>
    </source>
</reference>
<dbReference type="PROSITE" id="PS50222">
    <property type="entry name" value="EF_HAND_2"/>
    <property type="match status" value="1"/>
</dbReference>